<accession>A0A2W1BI25</accession>
<feature type="region of interest" description="Disordered" evidence="1">
    <location>
        <begin position="38"/>
        <end position="89"/>
    </location>
</feature>
<dbReference type="Proteomes" id="UP000249218">
    <property type="component" value="Unassembled WGS sequence"/>
</dbReference>
<dbReference type="EMBL" id="KZ150077">
    <property type="protein sequence ID" value="PZC73931.1"/>
    <property type="molecule type" value="Genomic_DNA"/>
</dbReference>
<organism evidence="2 3">
    <name type="scientific">Helicoverpa armigera</name>
    <name type="common">Cotton bollworm</name>
    <name type="synonym">Heliothis armigera</name>
    <dbReference type="NCBI Taxonomy" id="29058"/>
    <lineage>
        <taxon>Eukaryota</taxon>
        <taxon>Metazoa</taxon>
        <taxon>Ecdysozoa</taxon>
        <taxon>Arthropoda</taxon>
        <taxon>Hexapoda</taxon>
        <taxon>Insecta</taxon>
        <taxon>Pterygota</taxon>
        <taxon>Neoptera</taxon>
        <taxon>Endopterygota</taxon>
        <taxon>Lepidoptera</taxon>
        <taxon>Glossata</taxon>
        <taxon>Ditrysia</taxon>
        <taxon>Noctuoidea</taxon>
        <taxon>Noctuidae</taxon>
        <taxon>Heliothinae</taxon>
        <taxon>Helicoverpa</taxon>
    </lineage>
</organism>
<reference evidence="2 3" key="1">
    <citation type="journal article" date="2017" name="BMC Biol.">
        <title>Genomic innovations, transcriptional plasticity and gene loss underlying the evolution and divergence of two highly polyphagous and invasive Helicoverpa pest species.</title>
        <authorList>
            <person name="Pearce S.L."/>
            <person name="Clarke D.F."/>
            <person name="East P.D."/>
            <person name="Elfekih S."/>
            <person name="Gordon K.H."/>
            <person name="Jermiin L.S."/>
            <person name="McGaughran A."/>
            <person name="Oakeshott J.G."/>
            <person name="Papanikolaou A."/>
            <person name="Perera O.P."/>
            <person name="Rane R.V."/>
            <person name="Richards S."/>
            <person name="Tay W.T."/>
            <person name="Walsh T.K."/>
            <person name="Anderson A."/>
            <person name="Anderson C.J."/>
            <person name="Asgari S."/>
            <person name="Board P.G."/>
            <person name="Bretschneider A."/>
            <person name="Campbell P.M."/>
            <person name="Chertemps T."/>
            <person name="Christeller J.T."/>
            <person name="Coppin C.W."/>
            <person name="Downes S.J."/>
            <person name="Duan G."/>
            <person name="Farnsworth C.A."/>
            <person name="Good R.T."/>
            <person name="Han L.B."/>
            <person name="Han Y.C."/>
            <person name="Hatje K."/>
            <person name="Horne I."/>
            <person name="Huang Y.P."/>
            <person name="Hughes D.S."/>
            <person name="Jacquin-Joly E."/>
            <person name="James W."/>
            <person name="Jhangiani S."/>
            <person name="Kollmar M."/>
            <person name="Kuwar S.S."/>
            <person name="Li S."/>
            <person name="Liu N.Y."/>
            <person name="Maibeche M.T."/>
            <person name="Miller J.R."/>
            <person name="Montagne N."/>
            <person name="Perry T."/>
            <person name="Qu J."/>
            <person name="Song S.V."/>
            <person name="Sutton G.G."/>
            <person name="Vogel H."/>
            <person name="Walenz B.P."/>
            <person name="Xu W."/>
            <person name="Zhang H.J."/>
            <person name="Zou Z."/>
            <person name="Batterham P."/>
            <person name="Edwards O.R."/>
            <person name="Feyereisen R."/>
            <person name="Gibbs R.A."/>
            <person name="Heckel D.G."/>
            <person name="McGrath A."/>
            <person name="Robin C."/>
            <person name="Scherer S.E."/>
            <person name="Worley K.C."/>
            <person name="Wu Y.D."/>
        </authorList>
    </citation>
    <scope>NUCLEOTIDE SEQUENCE [LARGE SCALE GENOMIC DNA]</scope>
    <source>
        <strain evidence="2">Harm_GR_Male_#8</strain>
        <tissue evidence="2">Whole organism</tissue>
    </source>
</reference>
<evidence type="ECO:0000256" key="1">
    <source>
        <dbReference type="SAM" id="MobiDB-lite"/>
    </source>
</evidence>
<protein>
    <submittedName>
        <fullName evidence="2">Uncharacterized protein</fullName>
    </submittedName>
</protein>
<feature type="region of interest" description="Disordered" evidence="1">
    <location>
        <begin position="104"/>
        <end position="128"/>
    </location>
</feature>
<evidence type="ECO:0000313" key="2">
    <source>
        <dbReference type="EMBL" id="PZC73931.1"/>
    </source>
</evidence>
<sequence>MAESNPAQLEQELIEAEMERKAEELQALSELRRAGGFAPRTSLARTPPQGFATPMSEHLLDQPISSPSDELFPQPGDKRSAMLTSPEDVQAAVRRRVNERKVARDGMPPIGGLLSRPASPAATPRQPQAQVDQLADAPLEQLAGMATASTQGIMEAVRSKSSKLNKDEMAAIGVHTERLLAVVTHLTLRLATAERAAQRLPVAEPAAPTPLSFANALRLGKTTAPVPIVPPPGPAVAIYPAEDQRGVIKTADDTRRTLLDAVHPGRLGLQIAGVRKVSNTGVIIHTASAAAADTRTCRTKIDRRNKLRQPWLTGDRCRLRVGQLNLQGSAVATAGLPRIAEEEALDVILDGSI</sequence>
<evidence type="ECO:0000313" key="3">
    <source>
        <dbReference type="Proteomes" id="UP000249218"/>
    </source>
</evidence>
<keyword evidence="3" id="KW-1185">Reference proteome</keyword>
<dbReference type="AlphaFoldDB" id="A0A2W1BI25"/>
<proteinExistence type="predicted"/>
<name>A0A2W1BI25_HELAM</name>
<gene>
    <name evidence="2" type="primary">HaOG208503</name>
    <name evidence="2" type="ORF">B5X24_HaOG208503</name>
</gene>